<protein>
    <submittedName>
        <fullName evidence="1">Uncharacterized protein</fullName>
    </submittedName>
</protein>
<comment type="caution">
    <text evidence="1">The sequence shown here is derived from an EMBL/GenBank/DDBJ whole genome shotgun (WGS) entry which is preliminary data.</text>
</comment>
<dbReference type="EMBL" id="LSSM01006771">
    <property type="protein sequence ID" value="OMJ10103.1"/>
    <property type="molecule type" value="Genomic_DNA"/>
</dbReference>
<dbReference type="Proteomes" id="UP000187429">
    <property type="component" value="Unassembled WGS sequence"/>
</dbReference>
<accession>A0A1R1X639</accession>
<gene>
    <name evidence="1" type="ORF">AYI69_g10382</name>
</gene>
<sequence length="38" mass="4294">MTETIVGENKSEYSNSAISKPQSAYINNYIDQKNVDKI</sequence>
<evidence type="ECO:0000313" key="2">
    <source>
        <dbReference type="Proteomes" id="UP000187429"/>
    </source>
</evidence>
<name>A0A1R1X639_9FUNG</name>
<dbReference type="AlphaFoldDB" id="A0A1R1X639"/>
<organism evidence="1 2">
    <name type="scientific">Smittium culicis</name>
    <dbReference type="NCBI Taxonomy" id="133412"/>
    <lineage>
        <taxon>Eukaryota</taxon>
        <taxon>Fungi</taxon>
        <taxon>Fungi incertae sedis</taxon>
        <taxon>Zoopagomycota</taxon>
        <taxon>Kickxellomycotina</taxon>
        <taxon>Harpellomycetes</taxon>
        <taxon>Harpellales</taxon>
        <taxon>Legeriomycetaceae</taxon>
        <taxon>Smittium</taxon>
    </lineage>
</organism>
<evidence type="ECO:0000313" key="1">
    <source>
        <dbReference type="EMBL" id="OMJ10103.1"/>
    </source>
</evidence>
<feature type="non-terminal residue" evidence="1">
    <location>
        <position position="38"/>
    </location>
</feature>
<reference evidence="2" key="1">
    <citation type="submission" date="2017-01" db="EMBL/GenBank/DDBJ databases">
        <authorList>
            <person name="Wang Y."/>
            <person name="White M."/>
            <person name="Kvist S."/>
            <person name="Moncalvo J.-M."/>
        </authorList>
    </citation>
    <scope>NUCLEOTIDE SEQUENCE [LARGE SCALE GENOMIC DNA]</scope>
    <source>
        <strain evidence="2">ID-206-W2</strain>
    </source>
</reference>
<keyword evidence="2" id="KW-1185">Reference proteome</keyword>
<proteinExistence type="predicted"/>